<dbReference type="EMBL" id="JBEDUW010000002">
    <property type="protein sequence ID" value="KAK9946501.1"/>
    <property type="molecule type" value="Genomic_DNA"/>
</dbReference>
<organism evidence="10 11">
    <name type="scientific">Rubus argutus</name>
    <name type="common">Southern blackberry</name>
    <dbReference type="NCBI Taxonomy" id="59490"/>
    <lineage>
        <taxon>Eukaryota</taxon>
        <taxon>Viridiplantae</taxon>
        <taxon>Streptophyta</taxon>
        <taxon>Embryophyta</taxon>
        <taxon>Tracheophyta</taxon>
        <taxon>Spermatophyta</taxon>
        <taxon>Magnoliopsida</taxon>
        <taxon>eudicotyledons</taxon>
        <taxon>Gunneridae</taxon>
        <taxon>Pentapetalae</taxon>
        <taxon>rosids</taxon>
        <taxon>fabids</taxon>
        <taxon>Rosales</taxon>
        <taxon>Rosaceae</taxon>
        <taxon>Rosoideae</taxon>
        <taxon>Rosoideae incertae sedis</taxon>
        <taxon>Rubus</taxon>
    </lineage>
</organism>
<dbReference type="AlphaFoldDB" id="A0AAW1YBC7"/>
<comment type="catalytic activity">
    <reaction evidence="4">
        <text>a 5'-end (N(7)-methyl 5'-triphosphoguanosine)-ribonucleoside in snoRNA + S-adenosyl-L-methionine = a 5'-end (N(2),N(7)-dimethyl 5'-triphosphoguanosine)-ribonucleoside in snoRNA + S-adenosyl-L-homocysteine + H(+)</text>
        <dbReference type="Rhea" id="RHEA:78475"/>
        <dbReference type="Rhea" id="RHEA-COMP:19086"/>
        <dbReference type="Rhea" id="RHEA-COMP:19088"/>
        <dbReference type="ChEBI" id="CHEBI:15378"/>
        <dbReference type="ChEBI" id="CHEBI:57856"/>
        <dbReference type="ChEBI" id="CHEBI:59789"/>
        <dbReference type="ChEBI" id="CHEBI:156461"/>
        <dbReference type="ChEBI" id="CHEBI:172880"/>
    </reaction>
    <physiologicalReaction direction="left-to-right" evidence="4">
        <dbReference type="Rhea" id="RHEA:78476"/>
    </physiologicalReaction>
</comment>
<dbReference type="CDD" id="cd00201">
    <property type="entry name" value="WW"/>
    <property type="match status" value="1"/>
</dbReference>
<reference evidence="10 11" key="1">
    <citation type="journal article" date="2023" name="G3 (Bethesda)">
        <title>A chromosome-length genome assembly and annotation of blackberry (Rubus argutus, cv. 'Hillquist').</title>
        <authorList>
            <person name="Bruna T."/>
            <person name="Aryal R."/>
            <person name="Dudchenko O."/>
            <person name="Sargent D.J."/>
            <person name="Mead D."/>
            <person name="Buti M."/>
            <person name="Cavallini A."/>
            <person name="Hytonen T."/>
            <person name="Andres J."/>
            <person name="Pham M."/>
            <person name="Weisz D."/>
            <person name="Mascagni F."/>
            <person name="Usai G."/>
            <person name="Natali L."/>
            <person name="Bassil N."/>
            <person name="Fernandez G.E."/>
            <person name="Lomsadze A."/>
            <person name="Armour M."/>
            <person name="Olukolu B."/>
            <person name="Poorten T."/>
            <person name="Britton C."/>
            <person name="Davik J."/>
            <person name="Ashrafi H."/>
            <person name="Aiden E.L."/>
            <person name="Borodovsky M."/>
            <person name="Worthington M."/>
        </authorList>
    </citation>
    <scope>NUCLEOTIDE SEQUENCE [LARGE SCALE GENOMIC DNA]</scope>
    <source>
        <strain evidence="10">PI 553951</strain>
    </source>
</reference>
<comment type="catalytic activity">
    <reaction evidence="6">
        <text>a 5'-end (N(7)-methyl 5'-triphosphoguanosine)-ribonucleoside in snRNA + S-adenosyl-L-methionine = a 5'-end (N(2),N(7)-dimethyl 5'-triphosphoguanosine)-ribonucleoside in snRNA + S-adenosyl-L-homocysteine + H(+)</text>
        <dbReference type="Rhea" id="RHEA:78471"/>
        <dbReference type="Rhea" id="RHEA-COMP:19085"/>
        <dbReference type="Rhea" id="RHEA-COMP:19087"/>
        <dbReference type="ChEBI" id="CHEBI:15378"/>
        <dbReference type="ChEBI" id="CHEBI:57856"/>
        <dbReference type="ChEBI" id="CHEBI:59789"/>
        <dbReference type="ChEBI" id="CHEBI:156461"/>
        <dbReference type="ChEBI" id="CHEBI:172880"/>
    </reaction>
    <physiologicalReaction direction="left-to-right" evidence="6">
        <dbReference type="Rhea" id="RHEA:78472"/>
    </physiologicalReaction>
</comment>
<dbReference type="PANTHER" id="PTHR14741">
    <property type="entry name" value="S-ADENOSYLMETHIONINE-DEPENDENT METHYLTRANSFERASE RELATED"/>
    <property type="match status" value="1"/>
</dbReference>
<dbReference type="PANTHER" id="PTHR14741:SF32">
    <property type="entry name" value="TRIMETHYLGUANOSINE SYNTHASE"/>
    <property type="match status" value="1"/>
</dbReference>
<evidence type="ECO:0000313" key="11">
    <source>
        <dbReference type="Proteomes" id="UP001457282"/>
    </source>
</evidence>
<keyword evidence="11" id="KW-1185">Reference proteome</keyword>
<evidence type="ECO:0000256" key="1">
    <source>
        <dbReference type="ARBA" id="ARBA00018517"/>
    </source>
</evidence>
<dbReference type="CDD" id="cd02440">
    <property type="entry name" value="AdoMet_MTases"/>
    <property type="match status" value="1"/>
</dbReference>
<evidence type="ECO:0000256" key="8">
    <source>
        <dbReference type="SAM" id="MobiDB-lite"/>
    </source>
</evidence>
<evidence type="ECO:0000256" key="6">
    <source>
        <dbReference type="ARBA" id="ARBA00049075"/>
    </source>
</evidence>
<comment type="catalytic activity">
    <reaction evidence="5">
        <text>a 5'-end (N(2),N(7)-dimethyl 5'-triphosphoguanosine)-ribonucleoside in snRNA + S-adenosyl-L-methionine = a 5'-end (N(2),N(2),N(7)-trimethyl 5'-triphosphoguanosine)-ribonucleoside in snRNA + S-adenosyl-L-homocysteine + H(+)</text>
        <dbReference type="Rhea" id="RHEA:78479"/>
        <dbReference type="Rhea" id="RHEA-COMP:19087"/>
        <dbReference type="Rhea" id="RHEA-COMP:19089"/>
        <dbReference type="ChEBI" id="CHEBI:15378"/>
        <dbReference type="ChEBI" id="CHEBI:57856"/>
        <dbReference type="ChEBI" id="CHEBI:59789"/>
        <dbReference type="ChEBI" id="CHEBI:167623"/>
        <dbReference type="ChEBI" id="CHEBI:172880"/>
    </reaction>
    <physiologicalReaction direction="left-to-right" evidence="5">
        <dbReference type="Rhea" id="RHEA:78480"/>
    </physiologicalReaction>
</comment>
<evidence type="ECO:0000256" key="4">
    <source>
        <dbReference type="ARBA" id="ARBA00048740"/>
    </source>
</evidence>
<accession>A0AAW1YBC7</accession>
<dbReference type="PROSITE" id="PS01159">
    <property type="entry name" value="WW_DOMAIN_1"/>
    <property type="match status" value="1"/>
</dbReference>
<dbReference type="Gene3D" id="2.20.70.10">
    <property type="match status" value="1"/>
</dbReference>
<dbReference type="GO" id="GO:0071164">
    <property type="term" value="F:RNA cap trimethylguanosine synthase activity"/>
    <property type="evidence" value="ECO:0007669"/>
    <property type="project" value="TreeGrafter"/>
</dbReference>
<name>A0AAW1YBC7_RUBAR</name>
<gene>
    <name evidence="10" type="ORF">M0R45_011964</name>
</gene>
<evidence type="ECO:0000259" key="9">
    <source>
        <dbReference type="PROSITE" id="PS50020"/>
    </source>
</evidence>
<comment type="similarity">
    <text evidence="2">Belongs to the methyltransferase superfamily. Trimethylguanosine synthase family.</text>
</comment>
<comment type="catalytic activity">
    <reaction evidence="3">
        <text>a 5'-end (N(2),N(7)-dimethyl 5'-triphosphoguanosine)-ribonucleoside in snoRNA + S-adenosyl-L-methionine = a 5'-end (N(2),N(2),N(7)-trimethyl 5'-triphosphoguanosine)-ribonucleoside in snoRNA + S-adenosyl-L-homocysteine + H(+)</text>
        <dbReference type="Rhea" id="RHEA:78507"/>
        <dbReference type="Rhea" id="RHEA-COMP:19088"/>
        <dbReference type="Rhea" id="RHEA-COMP:19090"/>
        <dbReference type="ChEBI" id="CHEBI:15378"/>
        <dbReference type="ChEBI" id="CHEBI:57856"/>
        <dbReference type="ChEBI" id="CHEBI:59789"/>
        <dbReference type="ChEBI" id="CHEBI:167623"/>
        <dbReference type="ChEBI" id="CHEBI:172880"/>
    </reaction>
    <physiologicalReaction direction="left-to-right" evidence="3">
        <dbReference type="Rhea" id="RHEA:78508"/>
    </physiologicalReaction>
</comment>
<protein>
    <recommendedName>
        <fullName evidence="1">Trimethylguanosine synthase</fullName>
    </recommendedName>
    <alternativeName>
        <fullName evidence="7">Cap-specific guanine-N(2) methyltransferase</fullName>
    </alternativeName>
</protein>
<dbReference type="InterPro" id="IPR019012">
    <property type="entry name" value="RNA_cap_Gua-N2-MeTrfase"/>
</dbReference>
<proteinExistence type="inferred from homology"/>
<dbReference type="Proteomes" id="UP001457282">
    <property type="component" value="Unassembled WGS sequence"/>
</dbReference>
<dbReference type="InterPro" id="IPR029063">
    <property type="entry name" value="SAM-dependent_MTases_sf"/>
</dbReference>
<evidence type="ECO:0000313" key="10">
    <source>
        <dbReference type="EMBL" id="KAK9946501.1"/>
    </source>
</evidence>
<feature type="region of interest" description="Disordered" evidence="8">
    <location>
        <begin position="88"/>
        <end position="111"/>
    </location>
</feature>
<evidence type="ECO:0000256" key="3">
    <source>
        <dbReference type="ARBA" id="ARBA00047418"/>
    </source>
</evidence>
<feature type="domain" description="WW" evidence="9">
    <location>
        <begin position="310"/>
        <end position="338"/>
    </location>
</feature>
<dbReference type="Pfam" id="PF09445">
    <property type="entry name" value="Methyltransf_15"/>
    <property type="match status" value="1"/>
</dbReference>
<evidence type="ECO:0000256" key="7">
    <source>
        <dbReference type="ARBA" id="ARBA00049790"/>
    </source>
</evidence>
<evidence type="ECO:0000256" key="5">
    <source>
        <dbReference type="ARBA" id="ARBA00048763"/>
    </source>
</evidence>
<dbReference type="GO" id="GO:0005634">
    <property type="term" value="C:nucleus"/>
    <property type="evidence" value="ECO:0007669"/>
    <property type="project" value="TreeGrafter"/>
</dbReference>
<feature type="compositionally biased region" description="Basic residues" evidence="8">
    <location>
        <begin position="89"/>
        <end position="103"/>
    </location>
</feature>
<dbReference type="Gene3D" id="3.40.50.150">
    <property type="entry name" value="Vaccinia Virus protein VP39"/>
    <property type="match status" value="1"/>
</dbReference>
<evidence type="ECO:0000256" key="2">
    <source>
        <dbReference type="ARBA" id="ARBA00025783"/>
    </source>
</evidence>
<dbReference type="SUPFAM" id="SSF53335">
    <property type="entry name" value="S-adenosyl-L-methionine-dependent methyltransferases"/>
    <property type="match status" value="1"/>
</dbReference>
<dbReference type="PROSITE" id="PS50020">
    <property type="entry name" value="WW_DOMAIN_2"/>
    <property type="match status" value="1"/>
</dbReference>
<dbReference type="InterPro" id="IPR001202">
    <property type="entry name" value="WW_dom"/>
</dbReference>
<dbReference type="FunFam" id="3.40.50.150:FF:000305">
    <property type="entry name" value="S-adenosyl-L-methionine-dependent methyltransferase superfamily protein"/>
    <property type="match status" value="1"/>
</dbReference>
<sequence length="793" mass="87812">MGEAEEQGPAMRALGSLLKLTEVFLWDDGSTETKERSFFLGRTKPAHDGGEDDSIGVTSECETLPEDMELTRQMNALGLPVSFRTNKETKKRMTRGKRKGMRLKHPDTSVGEALDSSKVSVGEIVSPIIFDDNPSSSLSCMSMMGQSESSSSDVAADATKLLCPYGEGENPASSTEITSDSVKEQNHAEILGIVSNDGQDCNSLHHGAVLADAMRVSASSTGSSAVLYPGSCSADAVVGHGKTEPDERLMENAHLKCSIIAFHEAEHTKICEDHVPEKQCASESVSYSMCPEVLDHDEIDGQESVDFGDWVVYWDSYYMRNYFYNIRTHTSTWYPPVGMEHLENVDTTYKSNEVVAKVSRMDGTTDFKATDLCGLSKIDSFEPINDDVLHSQPYDELSRGVELTVVNSVADTTMSAGSVSICPELSDELNQSNNRCSDGNASCLSLDFQEHIASCRNKPMQLDVDEVCNSDLQPIFAGEADEPTTFDVYDKPNKVYSCEEIPKDCQDDEGIQTLDGSSMSNSCTEEVEDRNMHSETGVPAINELEMKSDPVAVKRKKKARRIRSQRKLFIKNEEVLFEGLMKECSADIGKYWCQRYLLFSRYDDGIKMDREGWYSVTPEALARHHAERCGSGSIIDCFTGVGGNAIQFAQINKHVTAIDIDPIKIDHAQHNAAIYGVAERIDFIMGDFFHLAPRLKADTVFLSPPWGGPDYAREKIYDIMTMLKPHDGYFLFNTAKQVASRIVMFLPKNVDINQLAELSLSGTLPWSLEVEKNFVNGKLKGITAYFSDTASRE</sequence>
<comment type="caution">
    <text evidence="10">The sequence shown here is derived from an EMBL/GenBank/DDBJ whole genome shotgun (WGS) entry which is preliminary data.</text>
</comment>